<evidence type="ECO:0000313" key="5">
    <source>
        <dbReference type="EMBL" id="ROQ93390.1"/>
    </source>
</evidence>
<dbReference type="GO" id="GO:0046872">
    <property type="term" value="F:metal ion binding"/>
    <property type="evidence" value="ECO:0007669"/>
    <property type="project" value="UniProtKB-KW"/>
</dbReference>
<dbReference type="InterPro" id="IPR017900">
    <property type="entry name" value="4Fe4S_Fe_S_CS"/>
</dbReference>
<feature type="domain" description="4Fe-4S ferredoxin-type" evidence="4">
    <location>
        <begin position="85"/>
        <end position="114"/>
    </location>
</feature>
<dbReference type="Gene3D" id="3.30.70.20">
    <property type="match status" value="1"/>
</dbReference>
<dbReference type="PANTHER" id="PTHR43534">
    <property type="entry name" value="MIND SUPERFAMILY P-LOOP ATPASE CONTAINING AN INSERTED FERREDOXIN DOMAIN"/>
    <property type="match status" value="1"/>
</dbReference>
<dbReference type="Proteomes" id="UP000276223">
    <property type="component" value="Unassembled WGS sequence"/>
</dbReference>
<dbReference type="EMBL" id="RJVA01000011">
    <property type="protein sequence ID" value="ROQ93390.1"/>
    <property type="molecule type" value="Genomic_DNA"/>
</dbReference>
<dbReference type="PROSITE" id="PS00198">
    <property type="entry name" value="4FE4S_FER_1"/>
    <property type="match status" value="1"/>
</dbReference>
<dbReference type="InterPro" id="IPR027417">
    <property type="entry name" value="P-loop_NTPase"/>
</dbReference>
<dbReference type="SUPFAM" id="SSF54862">
    <property type="entry name" value="4Fe-4S ferredoxins"/>
    <property type="match status" value="1"/>
</dbReference>
<feature type="domain" description="4Fe-4S ferredoxin-type" evidence="4">
    <location>
        <begin position="59"/>
        <end position="84"/>
    </location>
</feature>
<dbReference type="PROSITE" id="PS51379">
    <property type="entry name" value="4FE4S_FER_2"/>
    <property type="match status" value="2"/>
</dbReference>
<dbReference type="GO" id="GO:0051536">
    <property type="term" value="F:iron-sulfur cluster binding"/>
    <property type="evidence" value="ECO:0007669"/>
    <property type="project" value="UniProtKB-KW"/>
</dbReference>
<dbReference type="Pfam" id="PF01656">
    <property type="entry name" value="CbiA"/>
    <property type="match status" value="1"/>
</dbReference>
<dbReference type="CDD" id="cd03110">
    <property type="entry name" value="SIMIBI_bact_arch"/>
    <property type="match status" value="1"/>
</dbReference>
<dbReference type="OrthoDB" id="9778602at2"/>
<keyword evidence="2" id="KW-0408">Iron</keyword>
<sequence length="308" mass="33379">MKEFVVISGKGGTGKTSLVAAFAALAGKVVLCDADVDAADLHLVTRPRIVETHDFVSGHEAKIDPERCTQCGLCRQRCRFGAIDEAFRVEPLLCEGCGVCAHVCPERAVKFLEKTCGVWYVSNTVYGPMVHARLGIAEENSGKLVTLVRREARRLAESRRMDLILTDGPPGVGCPVIASIGNADAVLAVAEPTVSGRHDMERVLALANHFRVPAAVCVNKCDLHPQGAHEIAEEARKRGAPFLGFIPFDPLVTRSQVDGRSLVEYGETLVVRSIQKVWEGLQALLEENADGALEPFEDTPMAWDRAQA</sequence>
<keyword evidence="1" id="KW-0479">Metal-binding</keyword>
<dbReference type="AlphaFoldDB" id="A0A3N1UXI5"/>
<evidence type="ECO:0000256" key="1">
    <source>
        <dbReference type="ARBA" id="ARBA00022723"/>
    </source>
</evidence>
<dbReference type="Pfam" id="PF00037">
    <property type="entry name" value="Fer4"/>
    <property type="match status" value="2"/>
</dbReference>
<dbReference type="PANTHER" id="PTHR43534:SF1">
    <property type="entry name" value="4FE-4S CLUSTER CONTAINING PARA FAMILY ATPASE PROTEIN"/>
    <property type="match status" value="1"/>
</dbReference>
<protein>
    <submittedName>
        <fullName evidence="5">MinD superfamily P-loop ATPase</fullName>
    </submittedName>
</protein>
<keyword evidence="6" id="KW-1185">Reference proteome</keyword>
<proteinExistence type="predicted"/>
<dbReference type="InterPro" id="IPR017896">
    <property type="entry name" value="4Fe4S_Fe-S-bd"/>
</dbReference>
<dbReference type="InterPro" id="IPR002586">
    <property type="entry name" value="CobQ/CobB/MinD/ParA_Nub-bd_dom"/>
</dbReference>
<comment type="caution">
    <text evidence="5">The sequence shown here is derived from an EMBL/GenBank/DDBJ whole genome shotgun (WGS) entry which is preliminary data.</text>
</comment>
<accession>A0A3N1UXI5</accession>
<evidence type="ECO:0000256" key="2">
    <source>
        <dbReference type="ARBA" id="ARBA00023004"/>
    </source>
</evidence>
<gene>
    <name evidence="5" type="ORF">EDC27_1406</name>
</gene>
<dbReference type="SUPFAM" id="SSF52540">
    <property type="entry name" value="P-loop containing nucleoside triphosphate hydrolases"/>
    <property type="match status" value="1"/>
</dbReference>
<reference evidence="5 6" key="1">
    <citation type="submission" date="2018-11" db="EMBL/GenBank/DDBJ databases">
        <title>Genomic Encyclopedia of Type Strains, Phase IV (KMG-IV): sequencing the most valuable type-strain genomes for metagenomic binning, comparative biology and taxonomic classification.</title>
        <authorList>
            <person name="Goeker M."/>
        </authorList>
    </citation>
    <scope>NUCLEOTIDE SEQUENCE [LARGE SCALE GENOMIC DNA]</scope>
    <source>
        <strain evidence="5 6">DSM 22027</strain>
    </source>
</reference>
<evidence type="ECO:0000256" key="3">
    <source>
        <dbReference type="ARBA" id="ARBA00023014"/>
    </source>
</evidence>
<evidence type="ECO:0000313" key="6">
    <source>
        <dbReference type="Proteomes" id="UP000276223"/>
    </source>
</evidence>
<keyword evidence="3" id="KW-0411">Iron-sulfur</keyword>
<organism evidence="5 6">
    <name type="scientific">Desulfosoma caldarium</name>
    <dbReference type="NCBI Taxonomy" id="610254"/>
    <lineage>
        <taxon>Bacteria</taxon>
        <taxon>Pseudomonadati</taxon>
        <taxon>Thermodesulfobacteriota</taxon>
        <taxon>Syntrophobacteria</taxon>
        <taxon>Syntrophobacterales</taxon>
        <taxon>Syntrophobacteraceae</taxon>
        <taxon>Desulfosoma</taxon>
    </lineage>
</organism>
<name>A0A3N1UXI5_9BACT</name>
<evidence type="ECO:0000259" key="4">
    <source>
        <dbReference type="PROSITE" id="PS51379"/>
    </source>
</evidence>
<dbReference type="RefSeq" id="WP_123289901.1">
    <property type="nucleotide sequence ID" value="NZ_RJVA01000011.1"/>
</dbReference>
<dbReference type="Gene3D" id="3.40.50.300">
    <property type="entry name" value="P-loop containing nucleotide triphosphate hydrolases"/>
    <property type="match status" value="1"/>
</dbReference>